<evidence type="ECO:0000259" key="12">
    <source>
        <dbReference type="PROSITE" id="PS50157"/>
    </source>
</evidence>
<evidence type="ECO:0000256" key="2">
    <source>
        <dbReference type="ARBA" id="ARBA00022723"/>
    </source>
</evidence>
<dbReference type="PANTHER" id="PTHR14196">
    <property type="entry name" value="ODD-SKIPPED - RELATED"/>
    <property type="match status" value="1"/>
</dbReference>
<dbReference type="InterPro" id="IPR050717">
    <property type="entry name" value="C2H2-ZF_Transcription_Reg"/>
</dbReference>
<evidence type="ECO:0000313" key="14">
    <source>
        <dbReference type="Proteomes" id="UP000326759"/>
    </source>
</evidence>
<proteinExistence type="inferred from homology"/>
<dbReference type="InterPro" id="IPR013087">
    <property type="entry name" value="Znf_C2H2_type"/>
</dbReference>
<dbReference type="SMART" id="SM00355">
    <property type="entry name" value="ZnF_C2H2"/>
    <property type="match status" value="2"/>
</dbReference>
<dbReference type="PANTHER" id="PTHR14196:SF0">
    <property type="entry name" value="PROTEIN BOWEL"/>
    <property type="match status" value="1"/>
</dbReference>
<evidence type="ECO:0000256" key="5">
    <source>
        <dbReference type="ARBA" id="ARBA00022833"/>
    </source>
</evidence>
<evidence type="ECO:0000256" key="7">
    <source>
        <dbReference type="ARBA" id="ARBA00023163"/>
    </source>
</evidence>
<dbReference type="EMBL" id="SEYY01011503">
    <property type="protein sequence ID" value="KAB7501165.1"/>
    <property type="molecule type" value="Genomic_DNA"/>
</dbReference>
<dbReference type="PROSITE" id="PS00028">
    <property type="entry name" value="ZINC_FINGER_C2H2_1"/>
    <property type="match status" value="2"/>
</dbReference>
<keyword evidence="8" id="KW-0539">Nucleus</keyword>
<evidence type="ECO:0000256" key="1">
    <source>
        <dbReference type="ARBA" id="ARBA00004123"/>
    </source>
</evidence>
<accession>A0A5N5T7X0</accession>
<keyword evidence="5" id="KW-0862">Zinc</keyword>
<evidence type="ECO:0000256" key="6">
    <source>
        <dbReference type="ARBA" id="ARBA00023015"/>
    </source>
</evidence>
<evidence type="ECO:0000256" key="3">
    <source>
        <dbReference type="ARBA" id="ARBA00022737"/>
    </source>
</evidence>
<dbReference type="GO" id="GO:0005634">
    <property type="term" value="C:nucleus"/>
    <property type="evidence" value="ECO:0007669"/>
    <property type="project" value="UniProtKB-SubCell"/>
</dbReference>
<evidence type="ECO:0000256" key="10">
    <source>
        <dbReference type="PROSITE-ProRule" id="PRU00042"/>
    </source>
</evidence>
<evidence type="ECO:0000256" key="9">
    <source>
        <dbReference type="ARBA" id="ARBA00038339"/>
    </source>
</evidence>
<comment type="subcellular location">
    <subcellularLocation>
        <location evidence="1">Nucleus</location>
    </subcellularLocation>
</comment>
<feature type="region of interest" description="Disordered" evidence="11">
    <location>
        <begin position="1"/>
        <end position="61"/>
    </location>
</feature>
<comment type="similarity">
    <text evidence="9">Belongs to the Odd C2H2-type zinc-finger protein family.</text>
</comment>
<feature type="domain" description="C2H2-type" evidence="12">
    <location>
        <begin position="164"/>
        <end position="191"/>
    </location>
</feature>
<feature type="compositionally biased region" description="Basic and acidic residues" evidence="11">
    <location>
        <begin position="12"/>
        <end position="22"/>
    </location>
</feature>
<feature type="compositionally biased region" description="Basic and acidic residues" evidence="11">
    <location>
        <begin position="195"/>
        <end position="209"/>
    </location>
</feature>
<dbReference type="Proteomes" id="UP000326759">
    <property type="component" value="Unassembled WGS sequence"/>
</dbReference>
<feature type="region of interest" description="Disordered" evidence="11">
    <location>
        <begin position="195"/>
        <end position="220"/>
    </location>
</feature>
<dbReference type="Pfam" id="PF00096">
    <property type="entry name" value="zf-C2H2"/>
    <property type="match status" value="2"/>
</dbReference>
<keyword evidence="14" id="KW-1185">Reference proteome</keyword>
<keyword evidence="7" id="KW-0804">Transcription</keyword>
<dbReference type="GO" id="GO:0000981">
    <property type="term" value="F:DNA-binding transcription factor activity, RNA polymerase II-specific"/>
    <property type="evidence" value="ECO:0007669"/>
    <property type="project" value="TreeGrafter"/>
</dbReference>
<dbReference type="OrthoDB" id="9451254at2759"/>
<dbReference type="GO" id="GO:0000977">
    <property type="term" value="F:RNA polymerase II transcription regulatory region sequence-specific DNA binding"/>
    <property type="evidence" value="ECO:0007669"/>
    <property type="project" value="TreeGrafter"/>
</dbReference>
<reference evidence="13 14" key="1">
    <citation type="journal article" date="2019" name="PLoS Biol.">
        <title>Sex chromosomes control vertical transmission of feminizing Wolbachia symbionts in an isopod.</title>
        <authorList>
            <person name="Becking T."/>
            <person name="Chebbi M.A."/>
            <person name="Giraud I."/>
            <person name="Moumen B."/>
            <person name="Laverre T."/>
            <person name="Caubet Y."/>
            <person name="Peccoud J."/>
            <person name="Gilbert C."/>
            <person name="Cordaux R."/>
        </authorList>
    </citation>
    <scope>NUCLEOTIDE SEQUENCE [LARGE SCALE GENOMIC DNA]</scope>
    <source>
        <strain evidence="13">ANa2</strain>
        <tissue evidence="13">Whole body excluding digestive tract and cuticle</tissue>
    </source>
</reference>
<feature type="compositionally biased region" description="Acidic residues" evidence="11">
    <location>
        <begin position="1"/>
        <end position="11"/>
    </location>
</feature>
<name>A0A5N5T7X0_9CRUS</name>
<dbReference type="SUPFAM" id="SSF57667">
    <property type="entry name" value="beta-beta-alpha zinc fingers"/>
    <property type="match status" value="1"/>
</dbReference>
<feature type="domain" description="C2H2-type" evidence="12">
    <location>
        <begin position="136"/>
        <end position="163"/>
    </location>
</feature>
<gene>
    <name evidence="13" type="primary">bowl_0</name>
    <name evidence="13" type="ORF">Anas_13318</name>
</gene>
<dbReference type="PROSITE" id="PS50157">
    <property type="entry name" value="ZINC_FINGER_C2H2_2"/>
    <property type="match status" value="2"/>
</dbReference>
<evidence type="ECO:0000256" key="11">
    <source>
        <dbReference type="SAM" id="MobiDB-lite"/>
    </source>
</evidence>
<keyword evidence="2" id="KW-0479">Metal-binding</keyword>
<evidence type="ECO:0000256" key="8">
    <source>
        <dbReference type="ARBA" id="ARBA00023242"/>
    </source>
</evidence>
<comment type="caution">
    <text evidence="13">The sequence shown here is derived from an EMBL/GenBank/DDBJ whole genome shotgun (WGS) entry which is preliminary data.</text>
</comment>
<organism evidence="13 14">
    <name type="scientific">Armadillidium nasatum</name>
    <dbReference type="NCBI Taxonomy" id="96803"/>
    <lineage>
        <taxon>Eukaryota</taxon>
        <taxon>Metazoa</taxon>
        <taxon>Ecdysozoa</taxon>
        <taxon>Arthropoda</taxon>
        <taxon>Crustacea</taxon>
        <taxon>Multicrustacea</taxon>
        <taxon>Malacostraca</taxon>
        <taxon>Eumalacostraca</taxon>
        <taxon>Peracarida</taxon>
        <taxon>Isopoda</taxon>
        <taxon>Oniscidea</taxon>
        <taxon>Crinocheta</taxon>
        <taxon>Armadillidiidae</taxon>
        <taxon>Armadillidium</taxon>
    </lineage>
</organism>
<dbReference type="Gene3D" id="3.30.160.60">
    <property type="entry name" value="Classic Zinc Finger"/>
    <property type="match status" value="2"/>
</dbReference>
<keyword evidence="6" id="KW-0805">Transcription regulation</keyword>
<keyword evidence="4 10" id="KW-0863">Zinc-finger</keyword>
<evidence type="ECO:0000256" key="4">
    <source>
        <dbReference type="ARBA" id="ARBA00022771"/>
    </source>
</evidence>
<dbReference type="FunFam" id="3.30.160.60:FF:000090">
    <property type="entry name" value="Odd-skipped-related transciption factor 2"/>
    <property type="match status" value="1"/>
</dbReference>
<protein>
    <submittedName>
        <fullName evidence="13">Protein bowel</fullName>
    </submittedName>
</protein>
<sequence>MGDSILDDNNAENDKDDKHDENCSTASMVNVPEKIEESNVVLPTSTPSTDTTGGGETYSPPSFNPFTLGHHLSLLPLLPDKPEGALPQLFNTYGIGGFPSLTWPLAGLSPLSSTPSAVSRLLLTPGGRLARPKKRYICKYCSREFTKSYNLLIHERTHTDERPFPCDICGKAFRRQDHLRDHKYIHSKEKPFKCTDAKDSLKEDPEEKPQPAGGDGEEKALDLTIKKPETKLTNCDHGTIPERRTTSSVLNPKINTTGIPPHLFWLPQLTTYKPDYCSIAKGLPNKG</sequence>
<dbReference type="AlphaFoldDB" id="A0A5N5T7X0"/>
<keyword evidence="3" id="KW-0677">Repeat</keyword>
<dbReference type="GO" id="GO:0008270">
    <property type="term" value="F:zinc ion binding"/>
    <property type="evidence" value="ECO:0007669"/>
    <property type="project" value="UniProtKB-KW"/>
</dbReference>
<dbReference type="FunFam" id="3.30.160.60:FF:000311">
    <property type="entry name" value="protein odd-skipped-related 2 isoform X1"/>
    <property type="match status" value="1"/>
</dbReference>
<dbReference type="InterPro" id="IPR036236">
    <property type="entry name" value="Znf_C2H2_sf"/>
</dbReference>
<evidence type="ECO:0000313" key="13">
    <source>
        <dbReference type="EMBL" id="KAB7501165.1"/>
    </source>
</evidence>